<proteinExistence type="predicted"/>
<protein>
    <submittedName>
        <fullName evidence="2">Uncharacterized protein</fullName>
    </submittedName>
</protein>
<name>A0A0D7ATS4_9AGAR</name>
<feature type="region of interest" description="Disordered" evidence="1">
    <location>
        <begin position="15"/>
        <end position="41"/>
    </location>
</feature>
<accession>A0A0D7ATS4</accession>
<feature type="region of interest" description="Disordered" evidence="1">
    <location>
        <begin position="129"/>
        <end position="206"/>
    </location>
</feature>
<dbReference type="OrthoDB" id="3132296at2759"/>
<evidence type="ECO:0000313" key="2">
    <source>
        <dbReference type="EMBL" id="KIY61229.1"/>
    </source>
</evidence>
<dbReference type="Proteomes" id="UP000054007">
    <property type="component" value="Unassembled WGS sequence"/>
</dbReference>
<evidence type="ECO:0000313" key="3">
    <source>
        <dbReference type="Proteomes" id="UP000054007"/>
    </source>
</evidence>
<feature type="compositionally biased region" description="Acidic residues" evidence="1">
    <location>
        <begin position="166"/>
        <end position="175"/>
    </location>
</feature>
<reference evidence="2 3" key="1">
    <citation type="journal article" date="2015" name="Fungal Genet. Biol.">
        <title>Evolution of novel wood decay mechanisms in Agaricales revealed by the genome sequences of Fistulina hepatica and Cylindrobasidium torrendii.</title>
        <authorList>
            <person name="Floudas D."/>
            <person name="Held B.W."/>
            <person name="Riley R."/>
            <person name="Nagy L.G."/>
            <person name="Koehler G."/>
            <person name="Ransdell A.S."/>
            <person name="Younus H."/>
            <person name="Chow J."/>
            <person name="Chiniquy J."/>
            <person name="Lipzen A."/>
            <person name="Tritt A."/>
            <person name="Sun H."/>
            <person name="Haridas S."/>
            <person name="LaButti K."/>
            <person name="Ohm R.A."/>
            <person name="Kues U."/>
            <person name="Blanchette R.A."/>
            <person name="Grigoriev I.V."/>
            <person name="Minto R.E."/>
            <person name="Hibbett D.S."/>
        </authorList>
    </citation>
    <scope>NUCLEOTIDE SEQUENCE [LARGE SCALE GENOMIC DNA]</scope>
    <source>
        <strain evidence="2 3">FP15055 ss-10</strain>
    </source>
</reference>
<dbReference type="AlphaFoldDB" id="A0A0D7ATS4"/>
<feature type="compositionally biased region" description="Polar residues" evidence="1">
    <location>
        <begin position="178"/>
        <end position="193"/>
    </location>
</feature>
<keyword evidence="3" id="KW-1185">Reference proteome</keyword>
<dbReference type="EMBL" id="KN881005">
    <property type="protein sequence ID" value="KIY61229.1"/>
    <property type="molecule type" value="Genomic_DNA"/>
</dbReference>
<gene>
    <name evidence="2" type="ORF">CYLTODRAFT_460037</name>
</gene>
<dbReference type="STRING" id="1314674.A0A0D7ATS4"/>
<evidence type="ECO:0000256" key="1">
    <source>
        <dbReference type="SAM" id="MobiDB-lite"/>
    </source>
</evidence>
<organism evidence="2 3">
    <name type="scientific">Cylindrobasidium torrendii FP15055 ss-10</name>
    <dbReference type="NCBI Taxonomy" id="1314674"/>
    <lineage>
        <taxon>Eukaryota</taxon>
        <taxon>Fungi</taxon>
        <taxon>Dikarya</taxon>
        <taxon>Basidiomycota</taxon>
        <taxon>Agaricomycotina</taxon>
        <taxon>Agaricomycetes</taxon>
        <taxon>Agaricomycetidae</taxon>
        <taxon>Agaricales</taxon>
        <taxon>Marasmiineae</taxon>
        <taxon>Physalacriaceae</taxon>
        <taxon>Cylindrobasidium</taxon>
    </lineage>
</organism>
<sequence>MEICVGREAIYNLPVLESDSETSNEEDNDLADTEDNSEEEDSFLIRLNPLQKSAQVIPPERAKYLARGYLVSSIHISKPDSDPQLKLQRVKAKRGHKRQLADCVETSGPQKMQGIEQVLEIHSDASQASITHVSDSEEGKEPITFSANPHQHCRVASPTLKHDSTEEQMNDEEMDSMSMGQRSSPVPSGQESPVPSDAAPPPARHEFDEPHAIFTTAFPAFVALNNKPRPPAISAFTPVDHRFGSLISRVAREITEDSDNAKALGPAILVTPAAGRLVPLHDRETGRTLEISLFYNARQINLRDGADPSVHIGTTLVVTIDGEIDAQFLPSLERTFAGLPSGRMCGLASRGPYFAPDGRLPKLIHNGGFLPLDFATGATIAETQSSSTEYQRGGLTSFETENVLKKFPSLKPPLSIAEYREPSTHEMAINFPHLDVRLTEIPAQDRLRVATLLEDLANLAAEIYARNGELEGLGVLQSVAAPRKNAVTFPLIAHLLLDNELFTLRSIRTGPVKPTEHQLAAHVLQLAAGDENDPIYRRNTFGLRDAHLIESRFLDNVASVDRQLFDIRNQFGELTLSEQAADHLARIPLCGPLLHALRESQEEMPHLETQPSTPEQEAAMGLDPAAFLRQPTPSEVSEIDSMKVEYDNETQRDMSLSEDEGFELQSREPLTPDFHTQPPTPAEFVDPTTGVFVSHRFIACPLEPINIEPLPEVLAAAPTYVIREACHSVNCVRKRENRVNPDSPRGLACGMVGHPFDGNHLTDSMSHIVPTRRVGVWRGPEVQDVSTMEDRHLLHPLSSNYYPTSATATAVDRAVPVYEMTRIAEKLASAMARPPRLFVDSPAEEITADQILINMRIRKAVEVFEEERQKGEHDLPFKDASFPPVTHFVVLGQPLETDAPDLAVQVRQPILDYDQFRIQVMRYQPNAYVEVGTGSNPDAGLTFFNLDNDTRAETLLSEWRGDSNLSRLRDARRYAARFVEYIVLLAQSIVFRSAVDVLPKDHPTHHYFYYHCHVLRYLRAGLRDADQGFNFICAHIDPMSEGLLSDAVINGFDYRPYNPLLTGDEDLMLQHSAIILEFCSVDSSPTSAARCVGFLPTLHSPSASFSFPGTSSRLTTTTMRAAFSRTF</sequence>
<feature type="compositionally biased region" description="Acidic residues" evidence="1">
    <location>
        <begin position="18"/>
        <end position="41"/>
    </location>
</feature>